<dbReference type="GO" id="GO:0005634">
    <property type="term" value="C:nucleus"/>
    <property type="evidence" value="ECO:0007669"/>
    <property type="project" value="UniProtKB-SubCell"/>
</dbReference>
<accession>A0A401H133</accession>
<dbReference type="RefSeq" id="XP_027619037.1">
    <property type="nucleotide sequence ID" value="XM_027763236.1"/>
</dbReference>
<evidence type="ECO:0000256" key="6">
    <source>
        <dbReference type="SAM" id="MobiDB-lite"/>
    </source>
</evidence>
<evidence type="ECO:0000256" key="4">
    <source>
        <dbReference type="ARBA" id="ARBA00023163"/>
    </source>
</evidence>
<dbReference type="Proteomes" id="UP000287166">
    <property type="component" value="Unassembled WGS sequence"/>
</dbReference>
<dbReference type="GO" id="GO:0043565">
    <property type="term" value="F:sequence-specific DNA binding"/>
    <property type="evidence" value="ECO:0007669"/>
    <property type="project" value="TreeGrafter"/>
</dbReference>
<keyword evidence="5" id="KW-0539">Nucleus</keyword>
<dbReference type="SUPFAM" id="SSF57701">
    <property type="entry name" value="Zn2/Cys6 DNA-binding domain"/>
    <property type="match status" value="1"/>
</dbReference>
<proteinExistence type="predicted"/>
<dbReference type="GO" id="GO:0045944">
    <property type="term" value="P:positive regulation of transcription by RNA polymerase II"/>
    <property type="evidence" value="ECO:0007669"/>
    <property type="project" value="TreeGrafter"/>
</dbReference>
<dbReference type="InParanoid" id="A0A401H133"/>
<feature type="domain" description="Zn(2)-C6 fungal-type" evidence="7">
    <location>
        <begin position="27"/>
        <end position="57"/>
    </location>
</feature>
<dbReference type="SMART" id="SM00066">
    <property type="entry name" value="GAL4"/>
    <property type="match status" value="1"/>
</dbReference>
<dbReference type="Pfam" id="PF00172">
    <property type="entry name" value="Zn_clus"/>
    <property type="match status" value="1"/>
</dbReference>
<reference evidence="8 9" key="1">
    <citation type="journal article" date="2018" name="Sci. Rep.">
        <title>Genome sequence of the cauliflower mushroom Sparassis crispa (Hanabiratake) and its association with beneficial usage.</title>
        <authorList>
            <person name="Kiyama R."/>
            <person name="Furutani Y."/>
            <person name="Kawaguchi K."/>
            <person name="Nakanishi T."/>
        </authorList>
    </citation>
    <scope>NUCLEOTIDE SEQUENCE [LARGE SCALE GENOMIC DNA]</scope>
</reference>
<dbReference type="InterPro" id="IPR051711">
    <property type="entry name" value="Stress_Response_Reg"/>
</dbReference>
<dbReference type="InterPro" id="IPR001138">
    <property type="entry name" value="Zn2Cys6_DnaBD"/>
</dbReference>
<dbReference type="PROSITE" id="PS50048">
    <property type="entry name" value="ZN2_CY6_FUNGAL_2"/>
    <property type="match status" value="1"/>
</dbReference>
<sequence length="801" mass="85283">MSPTESLTTVLLPIPYKAPERQKMPNACDHCRQRKLRCDGSTPSCSNCALYEKPCHYVQGRNKSGPPKGFKRKKSDADSVDEAPRQRRHLSTPSPTLMASSCHQSSSRPTQVPLVLRTGESTDTTVSTRDISPASDSSSHSHTLSPSSHWITPVTMPSSGTAECSYSSYYPNQMPESFDDVTLTVDPIFASILSSPKALLENPFAQMNYTPVVFDNMQSALSIPPQLTAPNLVSQSYQSPAQHRPPVLAMPPSIPVLPGLLAAHAFVPLFPLPYLQQVIAACAVSKSTSIHASFFMNALEALSTVTILTPSEAPEPCQAYLAAQNQAMPAYFAVLSEQASSSSSSPNGSSVYSSPQDSTTYPTQLGVLIDDTTLTTAAMLYLTARSVFSSSSPTKESATWLRLARDMVEAPSFPASRKRWFARVGWLWGRGIVGLGLSCSQIGVGVAGIPAATEGVTDDGKMDTFQTEFDGLVSLVLDLESLLAEAKTQVADQRPDVGQLAMYVDVPLCLRVREWMQTSPLAQEALLQYAKGTEMGARSESGGGEDEVCVRETIGRVLHLIYYGMAVKFDYQDPARCSLRKTSMHVAVTRIVDAADWLISSQRTWLWAFAEPALLIARDYLFDRCGIPPSSVWSSPSASEVILSSASSYVSAINSANPLGSSSQITPPTASTVPHPCSDTGANSSATAFGYVSSSSAAPGASPPPPPLKVCPSDLTLLTLIQEVLLDASKRLAPAYRVTAAGAAGEIAWVLETCAAAQVGEREGACEEWAGDGVGAGTGVGVGEMYTMAGQGPSSSTVEVF</sequence>
<dbReference type="PROSITE" id="PS00463">
    <property type="entry name" value="ZN2_CY6_FUNGAL_1"/>
    <property type="match status" value="1"/>
</dbReference>
<keyword evidence="3" id="KW-0238">DNA-binding</keyword>
<evidence type="ECO:0000313" key="8">
    <source>
        <dbReference type="EMBL" id="GBE88124.1"/>
    </source>
</evidence>
<dbReference type="GO" id="GO:0008270">
    <property type="term" value="F:zinc ion binding"/>
    <property type="evidence" value="ECO:0007669"/>
    <property type="project" value="InterPro"/>
</dbReference>
<dbReference type="Gene3D" id="4.10.240.10">
    <property type="entry name" value="Zn(2)-C6 fungal-type DNA-binding domain"/>
    <property type="match status" value="1"/>
</dbReference>
<keyword evidence="2" id="KW-0805">Transcription regulation</keyword>
<feature type="compositionally biased region" description="Polar residues" evidence="6">
    <location>
        <begin position="91"/>
        <end position="110"/>
    </location>
</feature>
<comment type="caution">
    <text evidence="8">The sequence shown here is derived from an EMBL/GenBank/DDBJ whole genome shotgun (WGS) entry which is preliminary data.</text>
</comment>
<evidence type="ECO:0000256" key="2">
    <source>
        <dbReference type="ARBA" id="ARBA00023015"/>
    </source>
</evidence>
<dbReference type="GO" id="GO:0000981">
    <property type="term" value="F:DNA-binding transcription factor activity, RNA polymerase II-specific"/>
    <property type="evidence" value="ECO:0007669"/>
    <property type="project" value="InterPro"/>
</dbReference>
<dbReference type="OrthoDB" id="2260578at2759"/>
<feature type="compositionally biased region" description="Low complexity" evidence="6">
    <location>
        <begin position="127"/>
        <end position="148"/>
    </location>
</feature>
<evidence type="ECO:0000256" key="3">
    <source>
        <dbReference type="ARBA" id="ARBA00023125"/>
    </source>
</evidence>
<organism evidence="8 9">
    <name type="scientific">Sparassis crispa</name>
    <dbReference type="NCBI Taxonomy" id="139825"/>
    <lineage>
        <taxon>Eukaryota</taxon>
        <taxon>Fungi</taxon>
        <taxon>Dikarya</taxon>
        <taxon>Basidiomycota</taxon>
        <taxon>Agaricomycotina</taxon>
        <taxon>Agaricomycetes</taxon>
        <taxon>Polyporales</taxon>
        <taxon>Sparassidaceae</taxon>
        <taxon>Sparassis</taxon>
    </lineage>
</organism>
<dbReference type="PANTHER" id="PTHR47540">
    <property type="entry name" value="THIAMINE REPRESSIBLE GENES REGULATORY PROTEIN THI5"/>
    <property type="match status" value="1"/>
</dbReference>
<dbReference type="GeneID" id="38785041"/>
<gene>
    <name evidence="8" type="ORF">SCP_1203540</name>
</gene>
<keyword evidence="4" id="KW-0804">Transcription</keyword>
<comment type="subcellular location">
    <subcellularLocation>
        <location evidence="1">Nucleus</location>
    </subcellularLocation>
</comment>
<protein>
    <recommendedName>
        <fullName evidence="7">Zn(2)-C6 fungal-type domain-containing protein</fullName>
    </recommendedName>
</protein>
<evidence type="ECO:0000256" key="5">
    <source>
        <dbReference type="ARBA" id="ARBA00023242"/>
    </source>
</evidence>
<dbReference type="AlphaFoldDB" id="A0A401H133"/>
<dbReference type="EMBL" id="BFAD01000012">
    <property type="protein sequence ID" value="GBE88124.1"/>
    <property type="molecule type" value="Genomic_DNA"/>
</dbReference>
<dbReference type="STRING" id="139825.A0A401H133"/>
<name>A0A401H133_9APHY</name>
<dbReference type="PANTHER" id="PTHR47540:SF2">
    <property type="entry name" value="ZN(II)2CYS6 TRANSCRIPTION FACTOR (EUROFUNG)"/>
    <property type="match status" value="1"/>
</dbReference>
<evidence type="ECO:0000259" key="7">
    <source>
        <dbReference type="PROSITE" id="PS50048"/>
    </source>
</evidence>
<evidence type="ECO:0000256" key="1">
    <source>
        <dbReference type="ARBA" id="ARBA00004123"/>
    </source>
</evidence>
<keyword evidence="9" id="KW-1185">Reference proteome</keyword>
<dbReference type="InterPro" id="IPR036864">
    <property type="entry name" value="Zn2-C6_fun-type_DNA-bd_sf"/>
</dbReference>
<evidence type="ECO:0000313" key="9">
    <source>
        <dbReference type="Proteomes" id="UP000287166"/>
    </source>
</evidence>
<dbReference type="CDD" id="cd00067">
    <property type="entry name" value="GAL4"/>
    <property type="match status" value="1"/>
</dbReference>
<feature type="region of interest" description="Disordered" evidence="6">
    <location>
        <begin position="59"/>
        <end position="152"/>
    </location>
</feature>